<dbReference type="InterPro" id="IPR050194">
    <property type="entry name" value="Glycosyltransferase_grp1"/>
</dbReference>
<feature type="domain" description="Glycosyltransferase subfamily 4-like N-terminal" evidence="2">
    <location>
        <begin position="12"/>
        <end position="175"/>
    </location>
</feature>
<gene>
    <name evidence="3" type="ORF">SAMN04488559_10810</name>
</gene>
<dbReference type="STRING" id="142588.SAMN04488559_10810"/>
<keyword evidence="3" id="KW-0808">Transferase</keyword>
<accession>A0A1H9SNA4</accession>
<dbReference type="CDD" id="cd03801">
    <property type="entry name" value="GT4_PimA-like"/>
    <property type="match status" value="1"/>
</dbReference>
<dbReference type="OrthoDB" id="9813638at2"/>
<dbReference type="InterPro" id="IPR001296">
    <property type="entry name" value="Glyco_trans_1"/>
</dbReference>
<dbReference type="GO" id="GO:0016757">
    <property type="term" value="F:glycosyltransferase activity"/>
    <property type="evidence" value="ECO:0007669"/>
    <property type="project" value="InterPro"/>
</dbReference>
<dbReference type="Proteomes" id="UP000198948">
    <property type="component" value="Unassembled WGS sequence"/>
</dbReference>
<dbReference type="Pfam" id="PF13439">
    <property type="entry name" value="Glyco_transf_4"/>
    <property type="match status" value="1"/>
</dbReference>
<organism evidence="3 4">
    <name type="scientific">Isobaculum melis</name>
    <dbReference type="NCBI Taxonomy" id="142588"/>
    <lineage>
        <taxon>Bacteria</taxon>
        <taxon>Bacillati</taxon>
        <taxon>Bacillota</taxon>
        <taxon>Bacilli</taxon>
        <taxon>Lactobacillales</taxon>
        <taxon>Carnobacteriaceae</taxon>
        <taxon>Isobaculum</taxon>
    </lineage>
</organism>
<dbReference type="EMBL" id="FOHA01000008">
    <property type="protein sequence ID" value="SER85853.1"/>
    <property type="molecule type" value="Genomic_DNA"/>
</dbReference>
<dbReference type="Pfam" id="PF00534">
    <property type="entry name" value="Glycos_transf_1"/>
    <property type="match status" value="1"/>
</dbReference>
<dbReference type="AlphaFoldDB" id="A0A1H9SNA4"/>
<dbReference type="RefSeq" id="WP_092651944.1">
    <property type="nucleotide sequence ID" value="NZ_FOHA01000008.1"/>
</dbReference>
<name>A0A1H9SNA4_9LACT</name>
<proteinExistence type="predicted"/>
<evidence type="ECO:0000259" key="1">
    <source>
        <dbReference type="Pfam" id="PF00534"/>
    </source>
</evidence>
<protein>
    <submittedName>
        <fullName evidence="3">Glycosyltransferase involved in cell wall bisynthesis</fullName>
    </submittedName>
</protein>
<dbReference type="InterPro" id="IPR028098">
    <property type="entry name" value="Glyco_trans_4-like_N"/>
</dbReference>
<sequence length="366" mass="42601">MKVLHIGEYVSGGTNTYINELIKIQSNSEAINHIVILLSHFKSDTIYSNNNKIEIQYYKYQRKITYIIKNIFLFNHWINKIKPDIIHVHGTFAGLMIRIGYFFRRKKHPIVYCSHGWSFLMDTGYLKKRVYILIEKILSIRTDYMINISEYEDLMAKEKGLNATKMITISNGIAEEENKLGASIEINPFDTKKKNLLFVGRFDKQKGLDLLIDFFSTYEDNSVHLYIIGENVLDKYEVKVPKNVTLIGKVVHESIDYYYEKIDAVIIPSRWEGFGLVAIEAMKNAKPIIVSNRGALPDFVNKQYGYVFDLDNLNSLRAILENLSKDELFDMGLIGKSIFKEKYTIKKMAKDIETLYFQMLKKEESK</sequence>
<reference evidence="3 4" key="1">
    <citation type="submission" date="2016-10" db="EMBL/GenBank/DDBJ databases">
        <authorList>
            <person name="de Groot N.N."/>
        </authorList>
    </citation>
    <scope>NUCLEOTIDE SEQUENCE [LARGE SCALE GENOMIC DNA]</scope>
    <source>
        <strain evidence="3 4">DSM 13760</strain>
    </source>
</reference>
<evidence type="ECO:0000259" key="2">
    <source>
        <dbReference type="Pfam" id="PF13439"/>
    </source>
</evidence>
<dbReference type="PANTHER" id="PTHR45947">
    <property type="entry name" value="SULFOQUINOVOSYL TRANSFERASE SQD2"/>
    <property type="match status" value="1"/>
</dbReference>
<evidence type="ECO:0000313" key="3">
    <source>
        <dbReference type="EMBL" id="SER85853.1"/>
    </source>
</evidence>
<keyword evidence="4" id="KW-1185">Reference proteome</keyword>
<evidence type="ECO:0000313" key="4">
    <source>
        <dbReference type="Proteomes" id="UP000198948"/>
    </source>
</evidence>
<dbReference type="SUPFAM" id="SSF53756">
    <property type="entry name" value="UDP-Glycosyltransferase/glycogen phosphorylase"/>
    <property type="match status" value="1"/>
</dbReference>
<dbReference type="PANTHER" id="PTHR45947:SF3">
    <property type="entry name" value="SULFOQUINOVOSYL TRANSFERASE SQD2"/>
    <property type="match status" value="1"/>
</dbReference>
<dbReference type="Gene3D" id="3.40.50.2000">
    <property type="entry name" value="Glycogen Phosphorylase B"/>
    <property type="match status" value="2"/>
</dbReference>
<feature type="domain" description="Glycosyl transferase family 1" evidence="1">
    <location>
        <begin position="185"/>
        <end position="327"/>
    </location>
</feature>